<accession>A0ABP0STZ2</accession>
<name>A0ABP0STZ2_9DINO</name>
<sequence>DHLMSMFDSKPALLKQMLQDLKGRLERLVPAMVFEQRAAATTVPADCGDGNTGEVILQPWHLPFSPECSVKGRSKMIFVLRLYKEFCERPFDSISNPIQVSFMGLMPGGVLPDFSLKVTVGYTKCLALMLLLYSAINSNLSDEEIILVTPWLRALYGIRCTFRDHQTMKECRFSALAEKMSEASRPRPDCIQIARAFHATLADSGTSWEEGCKTIMAEFNERSGLETKRLSELEMNIIALFCTLDPETQSLIEYHWSNYSAKNSGLPYRTLGTELLRGGLKPRVASPLWTEILTPDNNKRHFYVARRVRYFLHRIADAQRLKKRVNLHTGANALRDPKDEECAYAMSCLFSHFLNGWRQVLTADQVDTLEAKFLRGYLDTELNEKYRVQAPDLCAGDFRFLQDFGVQGAVTISVSENEAALKLQKAELDMQLAKLAKEQKKFSTYMTAMKDFQSLGMAMKAHQADRQKETQRKNVTSYQESRFPLRDLSEVSHVATFVESAVNKYQNENSLGGPVFKVYYMNTQGLGYDALLETTAAIKALSGHVAAEPARTCMLISAPTVGSFGNEYSEGDALETAGKILQILKDPDQRLIVKEITQCFDQSTIPAQSKRPACHKWYLAISDQCDTGLATHEPLSLFARTFIWKRQMVPCKGDRMIPMLPVKSYVDPKRDFSTAVVDVFGYDHSCAEAVMRKSAEAPHYMYVGTVFASMNTRDDSRQRGNAANDHRQENIKIAKWMINAIKRRIQNLAQEGVIVVPGWESITAYEESRATPSISERDFQLTFPSANGTLALRADVLTEMAEKFSNEDVRKEWDMVVEQHNQAFNQSGKAYEGETMMAVDDKNDGGAHQAKRKLSSISEDLESLKKKQKCCVIPQSAGGNLIIGANGMVWFQAGQEKDAVLSSQGPPLKPKKAMEDSKNASFKVGFEDDGVKAFIRKSDDESSGKTLISLRAFLQSLEQENKDITQLDIACHSVEPGNQVDSAGDLVARTYTVEPSLCVFTPLATPRKMGSSKPPGFEDAGSFIKKFPEGSLIQMMQRWVMAVSEQGWSMTPEKPGIVPTSNLIIEAGKIAEL</sequence>
<feature type="non-terminal residue" evidence="1">
    <location>
        <position position="1073"/>
    </location>
</feature>
<dbReference type="Proteomes" id="UP001642484">
    <property type="component" value="Unassembled WGS sequence"/>
</dbReference>
<keyword evidence="2" id="KW-1185">Reference proteome</keyword>
<proteinExistence type="predicted"/>
<protein>
    <submittedName>
        <fullName evidence="1">Uncharacterized protein</fullName>
    </submittedName>
</protein>
<reference evidence="1 2" key="1">
    <citation type="submission" date="2024-02" db="EMBL/GenBank/DDBJ databases">
        <authorList>
            <person name="Chen Y."/>
            <person name="Shah S."/>
            <person name="Dougan E. K."/>
            <person name="Thang M."/>
            <person name="Chan C."/>
        </authorList>
    </citation>
    <scope>NUCLEOTIDE SEQUENCE [LARGE SCALE GENOMIC DNA]</scope>
</reference>
<evidence type="ECO:0000313" key="2">
    <source>
        <dbReference type="Proteomes" id="UP001642484"/>
    </source>
</evidence>
<organism evidence="1 2">
    <name type="scientific">Durusdinium trenchii</name>
    <dbReference type="NCBI Taxonomy" id="1381693"/>
    <lineage>
        <taxon>Eukaryota</taxon>
        <taxon>Sar</taxon>
        <taxon>Alveolata</taxon>
        <taxon>Dinophyceae</taxon>
        <taxon>Suessiales</taxon>
        <taxon>Symbiodiniaceae</taxon>
        <taxon>Durusdinium</taxon>
    </lineage>
</organism>
<feature type="non-terminal residue" evidence="1">
    <location>
        <position position="1"/>
    </location>
</feature>
<dbReference type="EMBL" id="CAXAMN010028255">
    <property type="protein sequence ID" value="CAK9115914.1"/>
    <property type="molecule type" value="Genomic_DNA"/>
</dbReference>
<comment type="caution">
    <text evidence="1">The sequence shown here is derived from an EMBL/GenBank/DDBJ whole genome shotgun (WGS) entry which is preliminary data.</text>
</comment>
<evidence type="ECO:0000313" key="1">
    <source>
        <dbReference type="EMBL" id="CAK9115914.1"/>
    </source>
</evidence>
<gene>
    <name evidence="1" type="ORF">CCMP2556_LOCUS53637</name>
</gene>